<dbReference type="PANTHER" id="PTHR42852:SF17">
    <property type="entry name" value="THIOREDOXIN-LIKE PROTEIN HI_1115"/>
    <property type="match status" value="1"/>
</dbReference>
<dbReference type="Pfam" id="PF00578">
    <property type="entry name" value="AhpC-TSA"/>
    <property type="match status" value="1"/>
</dbReference>
<dbReference type="CDD" id="cd02966">
    <property type="entry name" value="TlpA_like_family"/>
    <property type="match status" value="1"/>
</dbReference>
<dbReference type="InterPro" id="IPR050553">
    <property type="entry name" value="Thioredoxin_ResA/DsbE_sf"/>
</dbReference>
<dbReference type="AlphaFoldDB" id="A0A975SPI2"/>
<dbReference type="PANTHER" id="PTHR42852">
    <property type="entry name" value="THIOL:DISULFIDE INTERCHANGE PROTEIN DSBE"/>
    <property type="match status" value="1"/>
</dbReference>
<evidence type="ECO:0000313" key="2">
    <source>
        <dbReference type="EMBL" id="QWT50173.1"/>
    </source>
</evidence>
<dbReference type="GO" id="GO:0016491">
    <property type="term" value="F:oxidoreductase activity"/>
    <property type="evidence" value="ECO:0007669"/>
    <property type="project" value="InterPro"/>
</dbReference>
<feature type="domain" description="Thioredoxin" evidence="1">
    <location>
        <begin position="24"/>
        <end position="167"/>
    </location>
</feature>
<dbReference type="EMBL" id="CP064782">
    <property type="protein sequence ID" value="QWT50173.1"/>
    <property type="molecule type" value="Genomic_DNA"/>
</dbReference>
<reference evidence="2" key="1">
    <citation type="submission" date="2020-11" db="EMBL/GenBank/DDBJ databases">
        <title>Azospira inquinata sp. nov.</title>
        <authorList>
            <person name="Moe W.M."/>
            <person name="Mikes M.C."/>
        </authorList>
    </citation>
    <scope>NUCLEOTIDE SEQUENCE</scope>
    <source>
        <strain evidence="2">Azo-3</strain>
    </source>
</reference>
<dbReference type="PROSITE" id="PS51352">
    <property type="entry name" value="THIOREDOXIN_2"/>
    <property type="match status" value="1"/>
</dbReference>
<proteinExistence type="predicted"/>
<dbReference type="GO" id="GO:0016209">
    <property type="term" value="F:antioxidant activity"/>
    <property type="evidence" value="ECO:0007669"/>
    <property type="project" value="InterPro"/>
</dbReference>
<dbReference type="Proteomes" id="UP000683428">
    <property type="component" value="Chromosome"/>
</dbReference>
<dbReference type="InterPro" id="IPR013766">
    <property type="entry name" value="Thioredoxin_domain"/>
</dbReference>
<gene>
    <name evidence="2" type="ORF">Azoinq_06180</name>
</gene>
<evidence type="ECO:0000313" key="3">
    <source>
        <dbReference type="Proteomes" id="UP000683428"/>
    </source>
</evidence>
<dbReference type="InterPro" id="IPR000866">
    <property type="entry name" value="AhpC/TSA"/>
</dbReference>
<name>A0A975SPI2_9RHOO</name>
<keyword evidence="3" id="KW-1185">Reference proteome</keyword>
<dbReference type="KEGG" id="aiq:Azoinq_06180"/>
<organism evidence="2 3">
    <name type="scientific">Azospira inquinata</name>
    <dbReference type="NCBI Taxonomy" id="2785627"/>
    <lineage>
        <taxon>Bacteria</taxon>
        <taxon>Pseudomonadati</taxon>
        <taxon>Pseudomonadota</taxon>
        <taxon>Betaproteobacteria</taxon>
        <taxon>Rhodocyclales</taxon>
        <taxon>Rhodocyclaceae</taxon>
        <taxon>Azospira</taxon>
    </lineage>
</organism>
<protein>
    <submittedName>
        <fullName evidence="2">TlpA family protein disulfide reductase</fullName>
    </submittedName>
</protein>
<sequence length="167" mass="18222">MSRFHKLILLLALAAILGAWLVTLAKRQAAPAITLHTLSGSSVALPSLKGRVVLVYFWSPSCEPCTRQLADLADSYRQHHGEGLEILAVAMAYDQPNQVAAYAFSNGLPFPVMSDEGGLAAKTFYNVQSPPALFIIDRRGHLVHGAAENLLPEKRHVLIQQLLEEKA</sequence>
<evidence type="ECO:0000259" key="1">
    <source>
        <dbReference type="PROSITE" id="PS51352"/>
    </source>
</evidence>
<dbReference type="RefSeq" id="WP_216130950.1">
    <property type="nucleotide sequence ID" value="NZ_CP064782.1"/>
</dbReference>
<accession>A0A975SPI2</accession>